<dbReference type="GO" id="GO:0005737">
    <property type="term" value="C:cytoplasm"/>
    <property type="evidence" value="ECO:0007669"/>
    <property type="project" value="UniProtKB-SubCell"/>
</dbReference>
<dbReference type="PRINTS" id="PR00057">
    <property type="entry name" value="NFKBTNSCPFCT"/>
</dbReference>
<dbReference type="Pfam" id="PF16179">
    <property type="entry name" value="RHD_dimer"/>
    <property type="match status" value="1"/>
</dbReference>
<evidence type="ECO:0000259" key="13">
    <source>
        <dbReference type="PROSITE" id="PS50254"/>
    </source>
</evidence>
<evidence type="ECO:0000256" key="7">
    <source>
        <dbReference type="ARBA" id="ARBA00023125"/>
    </source>
</evidence>
<reference evidence="14" key="2">
    <citation type="submission" date="2025-09" db="UniProtKB">
        <authorList>
            <consortium name="Ensembl"/>
        </authorList>
    </citation>
    <scope>IDENTIFICATION</scope>
</reference>
<evidence type="ECO:0000256" key="12">
    <source>
        <dbReference type="SAM" id="MobiDB-lite"/>
    </source>
</evidence>
<dbReference type="SMART" id="SM00429">
    <property type="entry name" value="IPT"/>
    <property type="match status" value="1"/>
</dbReference>
<evidence type="ECO:0000313" key="15">
    <source>
        <dbReference type="Proteomes" id="UP000472277"/>
    </source>
</evidence>
<dbReference type="Pfam" id="PF00554">
    <property type="entry name" value="RHD_DNA_bind"/>
    <property type="match status" value="1"/>
</dbReference>
<dbReference type="PROSITE" id="PS01204">
    <property type="entry name" value="REL_1"/>
    <property type="match status" value="1"/>
</dbReference>
<keyword evidence="9" id="KW-0804">Transcription</keyword>
<dbReference type="InterPro" id="IPR014756">
    <property type="entry name" value="Ig_E-set"/>
</dbReference>
<keyword evidence="15" id="KW-1185">Reference proteome</keyword>
<dbReference type="SUPFAM" id="SSF49417">
    <property type="entry name" value="p53-like transcription factors"/>
    <property type="match status" value="1"/>
</dbReference>
<evidence type="ECO:0000256" key="4">
    <source>
        <dbReference type="ARBA" id="ARBA00022737"/>
    </source>
</evidence>
<dbReference type="InterPro" id="IPR000451">
    <property type="entry name" value="NFkB/Dor"/>
</dbReference>
<protein>
    <submittedName>
        <fullName evidence="14">Nuclear factor of kappa light polypeptide gene enhancer in B-cells 1</fullName>
    </submittedName>
</protein>
<dbReference type="InterPro" id="IPR037059">
    <property type="entry name" value="RHD_DNA_bind_dom_sf"/>
</dbReference>
<dbReference type="InterPro" id="IPR036770">
    <property type="entry name" value="Ankyrin_rpt-contain_sf"/>
</dbReference>
<dbReference type="GO" id="GO:0000978">
    <property type="term" value="F:RNA polymerase II cis-regulatory region sequence-specific DNA binding"/>
    <property type="evidence" value="ECO:0007669"/>
    <property type="project" value="TreeGrafter"/>
</dbReference>
<dbReference type="InterPro" id="IPR033926">
    <property type="entry name" value="IPT_NFkappaB"/>
</dbReference>
<keyword evidence="10" id="KW-0539">Nucleus</keyword>
<dbReference type="InterPro" id="IPR002909">
    <property type="entry name" value="IPT_dom"/>
</dbReference>
<dbReference type="Gene3D" id="2.60.40.340">
    <property type="entry name" value="Rel homology domain (RHD), DNA-binding domain"/>
    <property type="match status" value="1"/>
</dbReference>
<dbReference type="SUPFAM" id="SSF48403">
    <property type="entry name" value="Ankyrin repeat"/>
    <property type="match status" value="1"/>
</dbReference>
<evidence type="ECO:0000256" key="3">
    <source>
        <dbReference type="ARBA" id="ARBA00022490"/>
    </source>
</evidence>
<feature type="region of interest" description="Disordered" evidence="12">
    <location>
        <begin position="317"/>
        <end position="365"/>
    </location>
</feature>
<dbReference type="CDD" id="cd01177">
    <property type="entry name" value="IPT_NFkappaB"/>
    <property type="match status" value="1"/>
</dbReference>
<name>A0A674BT10_SALTR</name>
<dbReference type="Proteomes" id="UP000472277">
    <property type="component" value="Chromosome 3"/>
</dbReference>
<keyword evidence="4" id="KW-0677">Repeat</keyword>
<dbReference type="Gene3D" id="2.60.40.10">
    <property type="entry name" value="Immunoglobulins"/>
    <property type="match status" value="1"/>
</dbReference>
<feature type="domain" description="RHD" evidence="13">
    <location>
        <begin position="10"/>
        <end position="195"/>
    </location>
</feature>
<proteinExistence type="predicted"/>
<dbReference type="GO" id="GO:0000981">
    <property type="term" value="F:DNA-binding transcription factor activity, RNA polymerase II-specific"/>
    <property type="evidence" value="ECO:0007669"/>
    <property type="project" value="TreeGrafter"/>
</dbReference>
<dbReference type="SUPFAM" id="SSF81296">
    <property type="entry name" value="E set domains"/>
    <property type="match status" value="1"/>
</dbReference>
<dbReference type="PROSITE" id="PS50254">
    <property type="entry name" value="REL_2"/>
    <property type="match status" value="1"/>
</dbReference>
<dbReference type="GeneTree" id="ENSGT00940000158625"/>
<dbReference type="Pfam" id="PF12796">
    <property type="entry name" value="Ank_2"/>
    <property type="match status" value="1"/>
</dbReference>
<dbReference type="InterPro" id="IPR030492">
    <property type="entry name" value="RHD_CS"/>
</dbReference>
<reference evidence="14" key="1">
    <citation type="submission" date="2025-08" db="UniProtKB">
        <authorList>
            <consortium name="Ensembl"/>
        </authorList>
    </citation>
    <scope>IDENTIFICATION</scope>
</reference>
<evidence type="ECO:0000256" key="10">
    <source>
        <dbReference type="ARBA" id="ARBA00023242"/>
    </source>
</evidence>
<evidence type="ECO:0000313" key="14">
    <source>
        <dbReference type="Ensembl" id="ENSSTUP00000074352.1"/>
    </source>
</evidence>
<dbReference type="InterPro" id="IPR002110">
    <property type="entry name" value="Ankyrin_rpt"/>
</dbReference>
<evidence type="ECO:0000256" key="2">
    <source>
        <dbReference type="ARBA" id="ARBA00004496"/>
    </source>
</evidence>
<keyword evidence="6 11" id="KW-0040">ANK repeat</keyword>
<dbReference type="GO" id="GO:0035525">
    <property type="term" value="C:NF-kappaB p50/p65 complex"/>
    <property type="evidence" value="ECO:0007669"/>
    <property type="project" value="TreeGrafter"/>
</dbReference>
<evidence type="ECO:0000256" key="11">
    <source>
        <dbReference type="PROSITE-ProRule" id="PRU00023"/>
    </source>
</evidence>
<dbReference type="InterPro" id="IPR013783">
    <property type="entry name" value="Ig-like_fold"/>
</dbReference>
<dbReference type="PANTHER" id="PTHR24169:SF9">
    <property type="entry name" value="NUCLEAR FACTOR NF-KAPPA-B P105 SUBUNIT"/>
    <property type="match status" value="1"/>
</dbReference>
<keyword evidence="5" id="KW-0805">Transcription regulation</keyword>
<evidence type="ECO:0000256" key="5">
    <source>
        <dbReference type="ARBA" id="ARBA00023015"/>
    </source>
</evidence>
<dbReference type="PANTHER" id="PTHR24169">
    <property type="entry name" value="NUCLEAR FACTOR NF-KAPPA-B PROTEIN"/>
    <property type="match status" value="1"/>
</dbReference>
<dbReference type="InterPro" id="IPR032397">
    <property type="entry name" value="RHD_dimer"/>
</dbReference>
<dbReference type="SMART" id="SM00248">
    <property type="entry name" value="ANK"/>
    <property type="match status" value="4"/>
</dbReference>
<keyword evidence="7" id="KW-0238">DNA-binding</keyword>
<gene>
    <name evidence="14" type="primary">LOC115173310</name>
</gene>
<dbReference type="GO" id="GO:0007399">
    <property type="term" value="P:nervous system development"/>
    <property type="evidence" value="ECO:0007669"/>
    <property type="project" value="UniProtKB-ARBA"/>
</dbReference>
<dbReference type="FunFam" id="2.60.40.340:FF:000004">
    <property type="entry name" value="Nuclear factor NF-kappa-B p105 subunit isoform 1"/>
    <property type="match status" value="1"/>
</dbReference>
<dbReference type="InterPro" id="IPR008967">
    <property type="entry name" value="p53-like_TF_DNA-bd_sf"/>
</dbReference>
<keyword evidence="8" id="KW-0010">Activator</keyword>
<evidence type="ECO:0000256" key="6">
    <source>
        <dbReference type="ARBA" id="ARBA00023043"/>
    </source>
</evidence>
<keyword evidence="3" id="KW-0963">Cytoplasm</keyword>
<sequence>MSLTNSLRTADRPYLQIIEQPKQRGFRFRYGCEGPSHGGLPGASSEKNRKSYPQVKICNYQGLARVVVQLVTNSKDAHLHAHSLVGKQCDKGICITDLQPKDCSISFPNLGILHVTKKNVSKTLEDRMTEAYRMGYNCGIVIHPEIDTIQGEAKEMDLSVVRLMFTAFLPDSDGGFSRRLDPVISDPIFDSKAPNASNLKIVRMDRTAGCVTGGEEVYLLCDKVQKDDIQVRFYEDDETGLTWEAFGDFSPTDVHRQFAIVFKTPKYRDLNLQKPTSVFVQLKRKSDNETSEPKPFTYHPQIIDKEEVQRKRQKTLPNFQDYNGQGGAGGMYRGPGGGGSATGGGPGSGGGGAGVELGPGDRTGGAPNREISIVISQSEPLGKGTDYCTCRCRTVCLCWKPGLLMTAFLCPECVLEARLVDVAERQAEALFHYAVTGDVRYLMAPQRHLMTAQDENGDTGLHLGVIHSQTDAVRSLAQVLSALPGEEVLNMRNDLYQTPLHLAVITQQKEAAEALVLAGADVTLSDRHGNTALHLATQQKEGGMVGFLLRHREVVELVDLPNTAGFCSLHLAVLANSLCSLRDLLVSGGNVEVQERSCGRTALHLATELDNVSLIITFLATVYISPWYITSFMQQHTIHIWTHLPNHSLLNLRFPTCCVMFMCNGR</sequence>
<feature type="compositionally biased region" description="Gly residues" evidence="12">
    <location>
        <begin position="324"/>
        <end position="363"/>
    </location>
</feature>
<dbReference type="Gene3D" id="1.25.40.20">
    <property type="entry name" value="Ankyrin repeat-containing domain"/>
    <property type="match status" value="1"/>
</dbReference>
<evidence type="ECO:0000256" key="9">
    <source>
        <dbReference type="ARBA" id="ARBA00023163"/>
    </source>
</evidence>
<evidence type="ECO:0000256" key="8">
    <source>
        <dbReference type="ARBA" id="ARBA00023159"/>
    </source>
</evidence>
<dbReference type="InterPro" id="IPR011539">
    <property type="entry name" value="RHD_DNA_bind_dom"/>
</dbReference>
<organism evidence="14 15">
    <name type="scientific">Salmo trutta</name>
    <name type="common">Brown trout</name>
    <dbReference type="NCBI Taxonomy" id="8032"/>
    <lineage>
        <taxon>Eukaryota</taxon>
        <taxon>Metazoa</taxon>
        <taxon>Chordata</taxon>
        <taxon>Craniata</taxon>
        <taxon>Vertebrata</taxon>
        <taxon>Euteleostomi</taxon>
        <taxon>Actinopterygii</taxon>
        <taxon>Neopterygii</taxon>
        <taxon>Teleostei</taxon>
        <taxon>Protacanthopterygii</taxon>
        <taxon>Salmoniformes</taxon>
        <taxon>Salmonidae</taxon>
        <taxon>Salmoninae</taxon>
        <taxon>Salmo</taxon>
    </lineage>
</organism>
<dbReference type="Ensembl" id="ENSSTUT00000078990.1">
    <property type="protein sequence ID" value="ENSSTUP00000074352.1"/>
    <property type="gene ID" value="ENSSTUG00000031620.1"/>
</dbReference>
<evidence type="ECO:0000256" key="1">
    <source>
        <dbReference type="ARBA" id="ARBA00004123"/>
    </source>
</evidence>
<dbReference type="AlphaFoldDB" id="A0A674BT10"/>
<accession>A0A674BT10</accession>
<dbReference type="FunFam" id="2.60.40.10:FF:000046">
    <property type="entry name" value="Nuclear factor NF-kappa-B p105 subunit"/>
    <property type="match status" value="1"/>
</dbReference>
<feature type="repeat" description="ANK" evidence="11">
    <location>
        <begin position="495"/>
        <end position="527"/>
    </location>
</feature>
<dbReference type="PROSITE" id="PS50297">
    <property type="entry name" value="ANK_REP_REGION"/>
    <property type="match status" value="1"/>
</dbReference>
<dbReference type="PROSITE" id="PS50088">
    <property type="entry name" value="ANK_REPEAT"/>
    <property type="match status" value="1"/>
</dbReference>
<comment type="subcellular location">
    <subcellularLocation>
        <location evidence="2">Cytoplasm</location>
    </subcellularLocation>
    <subcellularLocation>
        <location evidence="1">Nucleus</location>
    </subcellularLocation>
</comment>